<reference evidence="1 2" key="2">
    <citation type="journal article" date="2019" name="G3 (Bethesda)">
        <title>Hybrid Assembly of the Genome of the Entomopathogenic Nematode Steinernema carpocapsae Identifies the X-Chromosome.</title>
        <authorList>
            <person name="Serra L."/>
            <person name="Macchietto M."/>
            <person name="Macias-Munoz A."/>
            <person name="McGill C.J."/>
            <person name="Rodriguez I.M."/>
            <person name="Rodriguez B."/>
            <person name="Murad R."/>
            <person name="Mortazavi A."/>
        </authorList>
    </citation>
    <scope>NUCLEOTIDE SEQUENCE [LARGE SCALE GENOMIC DNA]</scope>
    <source>
        <strain evidence="1 2">ALL</strain>
    </source>
</reference>
<proteinExistence type="predicted"/>
<protein>
    <submittedName>
        <fullName evidence="1">Uncharacterized protein</fullName>
    </submittedName>
</protein>
<sequence length="66" mass="7984">MHFDEFRKRRRQSPRHLFPVLSAAPSILQSPFDSQRRRTLLTVYKPSKMIYKMIPQVTKRHKAEFV</sequence>
<evidence type="ECO:0000313" key="1">
    <source>
        <dbReference type="EMBL" id="TMS35020.1"/>
    </source>
</evidence>
<dbReference type="AlphaFoldDB" id="A0A4U8UPD3"/>
<reference evidence="1 2" key="1">
    <citation type="journal article" date="2015" name="Genome Biol.">
        <title>Comparative genomics of Steinernema reveals deeply conserved gene regulatory networks.</title>
        <authorList>
            <person name="Dillman A.R."/>
            <person name="Macchietto M."/>
            <person name="Porter C.F."/>
            <person name="Rogers A."/>
            <person name="Williams B."/>
            <person name="Antoshechkin I."/>
            <person name="Lee M.M."/>
            <person name="Goodwin Z."/>
            <person name="Lu X."/>
            <person name="Lewis E.E."/>
            <person name="Goodrich-Blair H."/>
            <person name="Stock S.P."/>
            <person name="Adams B.J."/>
            <person name="Sternberg P.W."/>
            <person name="Mortazavi A."/>
        </authorList>
    </citation>
    <scope>NUCLEOTIDE SEQUENCE [LARGE SCALE GENOMIC DNA]</scope>
    <source>
        <strain evidence="1 2">ALL</strain>
    </source>
</reference>
<dbReference type="Proteomes" id="UP000298663">
    <property type="component" value="Unassembled WGS sequence"/>
</dbReference>
<keyword evidence="2" id="KW-1185">Reference proteome</keyword>
<evidence type="ECO:0000313" key="2">
    <source>
        <dbReference type="Proteomes" id="UP000298663"/>
    </source>
</evidence>
<accession>A0A4U8UPD3</accession>
<dbReference type="EMBL" id="AZBU02000001">
    <property type="protein sequence ID" value="TMS35020.1"/>
    <property type="molecule type" value="Genomic_DNA"/>
</dbReference>
<comment type="caution">
    <text evidence="1">The sequence shown here is derived from an EMBL/GenBank/DDBJ whole genome shotgun (WGS) entry which is preliminary data.</text>
</comment>
<organism evidence="1 2">
    <name type="scientific">Steinernema carpocapsae</name>
    <name type="common">Entomopathogenic nematode</name>
    <dbReference type="NCBI Taxonomy" id="34508"/>
    <lineage>
        <taxon>Eukaryota</taxon>
        <taxon>Metazoa</taxon>
        <taxon>Ecdysozoa</taxon>
        <taxon>Nematoda</taxon>
        <taxon>Chromadorea</taxon>
        <taxon>Rhabditida</taxon>
        <taxon>Tylenchina</taxon>
        <taxon>Panagrolaimomorpha</taxon>
        <taxon>Strongyloidoidea</taxon>
        <taxon>Steinernematidae</taxon>
        <taxon>Steinernema</taxon>
    </lineage>
</organism>
<gene>
    <name evidence="1" type="ORF">L596_002502</name>
</gene>
<name>A0A4U8UPD3_STECR</name>